<dbReference type="OrthoDB" id="1467830at2"/>
<dbReference type="Proteomes" id="UP000249248">
    <property type="component" value="Unassembled WGS sequence"/>
</dbReference>
<dbReference type="RefSeq" id="WP_111062806.1">
    <property type="nucleotide sequence ID" value="NZ_JBHUCU010000016.1"/>
</dbReference>
<accession>A0A2W1N2R7</accession>
<gene>
    <name evidence="2" type="ORF">DNU06_08385</name>
</gene>
<organism evidence="2 3">
    <name type="scientific">Putridiphycobacter roseus</name>
    <dbReference type="NCBI Taxonomy" id="2219161"/>
    <lineage>
        <taxon>Bacteria</taxon>
        <taxon>Pseudomonadati</taxon>
        <taxon>Bacteroidota</taxon>
        <taxon>Flavobacteriia</taxon>
        <taxon>Flavobacteriales</taxon>
        <taxon>Crocinitomicaceae</taxon>
        <taxon>Putridiphycobacter</taxon>
    </lineage>
</organism>
<feature type="transmembrane region" description="Helical" evidence="1">
    <location>
        <begin position="60"/>
        <end position="77"/>
    </location>
</feature>
<evidence type="ECO:0000313" key="2">
    <source>
        <dbReference type="EMBL" id="PZE17281.1"/>
    </source>
</evidence>
<keyword evidence="1" id="KW-0472">Membrane</keyword>
<dbReference type="AlphaFoldDB" id="A0A2W1N2R7"/>
<evidence type="ECO:0000313" key="3">
    <source>
        <dbReference type="Proteomes" id="UP000249248"/>
    </source>
</evidence>
<proteinExistence type="predicted"/>
<comment type="caution">
    <text evidence="2">The sequence shown here is derived from an EMBL/GenBank/DDBJ whole genome shotgun (WGS) entry which is preliminary data.</text>
</comment>
<keyword evidence="1" id="KW-0812">Transmembrane</keyword>
<keyword evidence="1" id="KW-1133">Transmembrane helix</keyword>
<name>A0A2W1N2R7_9FLAO</name>
<dbReference type="EMBL" id="QKSB01000004">
    <property type="protein sequence ID" value="PZE17281.1"/>
    <property type="molecule type" value="Genomic_DNA"/>
</dbReference>
<evidence type="ECO:0000256" key="1">
    <source>
        <dbReference type="SAM" id="Phobius"/>
    </source>
</evidence>
<feature type="transmembrane region" description="Helical" evidence="1">
    <location>
        <begin position="84"/>
        <end position="103"/>
    </location>
</feature>
<protein>
    <submittedName>
        <fullName evidence="2">Uncharacterized protein</fullName>
    </submittedName>
</protein>
<keyword evidence="3" id="KW-1185">Reference proteome</keyword>
<feature type="transmembrane region" description="Helical" evidence="1">
    <location>
        <begin position="12"/>
        <end position="34"/>
    </location>
</feature>
<reference evidence="2 3" key="1">
    <citation type="submission" date="2018-06" db="EMBL/GenBank/DDBJ databases">
        <title>The draft genome sequence of Crocinitomix sp. SM1701.</title>
        <authorList>
            <person name="Zhang X."/>
        </authorList>
    </citation>
    <scope>NUCLEOTIDE SEQUENCE [LARGE SCALE GENOMIC DNA]</scope>
    <source>
        <strain evidence="2 3">SM1701</strain>
    </source>
</reference>
<sequence>MSISQKLAKYDKASIGIIVALILLILGFLLSYFVKGYTTNIPLSRYTRYLFTGSPDRMDILIFSLLPNMLLFYFVNFQWRMYEFVKGLVAVSVIFCLIIVFLSL</sequence>